<accession>A0A327M611</accession>
<feature type="domain" description="Glycosyltransferase subfamily 4-like N-terminal" evidence="3">
    <location>
        <begin position="42"/>
        <end position="183"/>
    </location>
</feature>
<dbReference type="Pfam" id="PF13579">
    <property type="entry name" value="Glyco_trans_4_4"/>
    <property type="match status" value="1"/>
</dbReference>
<proteinExistence type="predicted"/>
<dbReference type="OrthoDB" id="9790710at2"/>
<name>A0A327M611_9PROT</name>
<dbReference type="Pfam" id="PF13692">
    <property type="entry name" value="Glyco_trans_1_4"/>
    <property type="match status" value="1"/>
</dbReference>
<dbReference type="Gene3D" id="3.40.50.2000">
    <property type="entry name" value="Glycogen Phosphorylase B"/>
    <property type="match status" value="2"/>
</dbReference>
<dbReference type="Proteomes" id="UP000249065">
    <property type="component" value="Unassembled WGS sequence"/>
</dbReference>
<dbReference type="InterPro" id="IPR028098">
    <property type="entry name" value="Glyco_trans_4-like_N"/>
</dbReference>
<evidence type="ECO:0000256" key="1">
    <source>
        <dbReference type="ARBA" id="ARBA00022676"/>
    </source>
</evidence>
<evidence type="ECO:0000256" key="2">
    <source>
        <dbReference type="ARBA" id="ARBA00022679"/>
    </source>
</evidence>
<dbReference type="GO" id="GO:0016757">
    <property type="term" value="F:glycosyltransferase activity"/>
    <property type="evidence" value="ECO:0007669"/>
    <property type="project" value="UniProtKB-KW"/>
</dbReference>
<evidence type="ECO:0000259" key="3">
    <source>
        <dbReference type="Pfam" id="PF13579"/>
    </source>
</evidence>
<dbReference type="SUPFAM" id="SSF53756">
    <property type="entry name" value="UDP-Glycosyltransferase/glycogen phosphorylase"/>
    <property type="match status" value="1"/>
</dbReference>
<keyword evidence="5" id="KW-1185">Reference proteome</keyword>
<reference evidence="5" key="1">
    <citation type="submission" date="2018-06" db="EMBL/GenBank/DDBJ databases">
        <authorList>
            <person name="Khan S.A."/>
        </authorList>
    </citation>
    <scope>NUCLEOTIDE SEQUENCE [LARGE SCALE GENOMIC DNA]</scope>
    <source>
        <strain evidence="5">DB-1506</strain>
    </source>
</reference>
<organism evidence="4 5">
    <name type="scientific">Roseicella frigidaeris</name>
    <dbReference type="NCBI Taxonomy" id="2230885"/>
    <lineage>
        <taxon>Bacteria</taxon>
        <taxon>Pseudomonadati</taxon>
        <taxon>Pseudomonadota</taxon>
        <taxon>Alphaproteobacteria</taxon>
        <taxon>Acetobacterales</taxon>
        <taxon>Roseomonadaceae</taxon>
        <taxon>Roseicella</taxon>
    </lineage>
</organism>
<evidence type="ECO:0000313" key="5">
    <source>
        <dbReference type="Proteomes" id="UP000249065"/>
    </source>
</evidence>
<evidence type="ECO:0000313" key="4">
    <source>
        <dbReference type="EMBL" id="RAI57744.1"/>
    </source>
</evidence>
<keyword evidence="1" id="KW-0328">Glycosyltransferase</keyword>
<dbReference type="PANTHER" id="PTHR12526:SF510">
    <property type="entry name" value="D-INOSITOL 3-PHOSPHATE GLYCOSYLTRANSFERASE"/>
    <property type="match status" value="1"/>
</dbReference>
<dbReference type="PANTHER" id="PTHR12526">
    <property type="entry name" value="GLYCOSYLTRANSFERASE"/>
    <property type="match status" value="1"/>
</dbReference>
<dbReference type="RefSeq" id="WP_111471087.1">
    <property type="nucleotide sequence ID" value="NZ_QLIX01000014.1"/>
</dbReference>
<protein>
    <recommendedName>
        <fullName evidence="3">Glycosyltransferase subfamily 4-like N-terminal domain-containing protein</fullName>
    </recommendedName>
</protein>
<keyword evidence="2" id="KW-0808">Transferase</keyword>
<dbReference type="EMBL" id="QLIX01000014">
    <property type="protein sequence ID" value="RAI57744.1"/>
    <property type="molecule type" value="Genomic_DNA"/>
</dbReference>
<dbReference type="AlphaFoldDB" id="A0A327M611"/>
<gene>
    <name evidence="4" type="ORF">DOO78_17140</name>
</gene>
<comment type="caution">
    <text evidence="4">The sequence shown here is derived from an EMBL/GenBank/DDBJ whole genome shotgun (WGS) entry which is preliminary data.</text>
</comment>
<sequence>MNALAPPPLPPLPPPLPPVVLGSPAPPLVLMLSAAHPPDDIRVVRKEGAALAAAGWRVAHLAPAREAMPARVAGVAIEGFARRPGWAGRLAALPGLARLAAARGAAVIHASEPDAWLAALWAGWRSGARVVLDVHEHYPSRLDSRLPRPLRPLARAALRLACRLAGRAADAVVVAKDGLAGDFAGAPRLLAVRNYAMPAAVAPRRHAAGPLTLVHAGAMGRSRGWPVLLEAMALGPPEDRLRLIGRFTDGSEPEFLARAAALGLAARIERLPWLPHPEAMARLAEGDIALVLFQPGEENHRLALPHKLFDAMQAGLPVIAPAFATEVAGIVAGAGCGALVDSADPRAVAAAIEGLRDPARRAALGVAGRAAAAARFGWAGEAARLAGLYRALAPLPAIAPSGVPAP</sequence>